<comment type="caution">
    <text evidence="1">The sequence shown here is derived from an EMBL/GenBank/DDBJ whole genome shotgun (WGS) entry which is preliminary data.</text>
</comment>
<accession>A0ABV0PDG0</accession>
<dbReference type="EMBL" id="JAHRIO010070721">
    <property type="protein sequence ID" value="MEQ2181479.1"/>
    <property type="molecule type" value="Genomic_DNA"/>
</dbReference>
<gene>
    <name evidence="1" type="ORF">GOODEAATRI_012014</name>
</gene>
<organism evidence="1 2">
    <name type="scientific">Goodea atripinnis</name>
    <dbReference type="NCBI Taxonomy" id="208336"/>
    <lineage>
        <taxon>Eukaryota</taxon>
        <taxon>Metazoa</taxon>
        <taxon>Chordata</taxon>
        <taxon>Craniata</taxon>
        <taxon>Vertebrata</taxon>
        <taxon>Euteleostomi</taxon>
        <taxon>Actinopterygii</taxon>
        <taxon>Neopterygii</taxon>
        <taxon>Teleostei</taxon>
        <taxon>Neoteleostei</taxon>
        <taxon>Acanthomorphata</taxon>
        <taxon>Ovalentaria</taxon>
        <taxon>Atherinomorphae</taxon>
        <taxon>Cyprinodontiformes</taxon>
        <taxon>Goodeidae</taxon>
        <taxon>Goodea</taxon>
    </lineage>
</organism>
<evidence type="ECO:0000313" key="1">
    <source>
        <dbReference type="EMBL" id="MEQ2181479.1"/>
    </source>
</evidence>
<keyword evidence="2" id="KW-1185">Reference proteome</keyword>
<evidence type="ECO:0000313" key="2">
    <source>
        <dbReference type="Proteomes" id="UP001476798"/>
    </source>
</evidence>
<protein>
    <submittedName>
        <fullName evidence="1">Uncharacterized protein</fullName>
    </submittedName>
</protein>
<sequence length="141" mass="16010">MEKAGNSWQPPRLARGKEEFRSDSWKNCLHTPILFLVLSRRGPKPSHPHTLFLYVRGSWMDCLHFLLLFPVLSWRAPRTNTGQPPSLVPVLEEFVDDLSPLPIPASEGREDVPSLPAVSRRLCHRSPQTHQKVPAVFALCL</sequence>
<reference evidence="1 2" key="1">
    <citation type="submission" date="2021-06" db="EMBL/GenBank/DDBJ databases">
        <authorList>
            <person name="Palmer J.M."/>
        </authorList>
    </citation>
    <scope>NUCLEOTIDE SEQUENCE [LARGE SCALE GENOMIC DNA]</scope>
    <source>
        <strain evidence="1 2">GA_2019</strain>
        <tissue evidence="1">Muscle</tissue>
    </source>
</reference>
<name>A0ABV0PDG0_9TELE</name>
<dbReference type="Proteomes" id="UP001476798">
    <property type="component" value="Unassembled WGS sequence"/>
</dbReference>
<proteinExistence type="predicted"/>